<dbReference type="Pfam" id="PF01844">
    <property type="entry name" value="HNH"/>
    <property type="match status" value="1"/>
</dbReference>
<dbReference type="KEGG" id="ptrp:DCO17_08145"/>
<evidence type="ECO:0000313" key="3">
    <source>
        <dbReference type="Proteomes" id="UP000503312"/>
    </source>
</evidence>
<dbReference type="PANTHER" id="PTHR37827">
    <property type="entry name" value="TUDOR DOMAIN-CONTAINING PROTEIN"/>
    <property type="match status" value="1"/>
</dbReference>
<dbReference type="InterPro" id="IPR003615">
    <property type="entry name" value="HNH_nuc"/>
</dbReference>
<dbReference type="PANTHER" id="PTHR37827:SF1">
    <property type="entry name" value="HNH DOMAIN-CONTAINING PROTEIN"/>
    <property type="match status" value="1"/>
</dbReference>
<dbReference type="RefSeq" id="WP_173956244.1">
    <property type="nucleotide sequence ID" value="NZ_CP028942.1"/>
</dbReference>
<dbReference type="GO" id="GO:0008270">
    <property type="term" value="F:zinc ion binding"/>
    <property type="evidence" value="ECO:0007669"/>
    <property type="project" value="InterPro"/>
</dbReference>
<dbReference type="GO" id="GO:0004519">
    <property type="term" value="F:endonuclease activity"/>
    <property type="evidence" value="ECO:0007669"/>
    <property type="project" value="InterPro"/>
</dbReference>
<dbReference type="GO" id="GO:0003676">
    <property type="term" value="F:nucleic acid binding"/>
    <property type="evidence" value="ECO:0007669"/>
    <property type="project" value="InterPro"/>
</dbReference>
<feature type="domain" description="HNH" evidence="1">
    <location>
        <begin position="25"/>
        <end position="65"/>
    </location>
</feature>
<sequence length="114" mass="13215">MIGKIRQKLISQAPRVISNTQAIICPICDRSIPASQKDAHHLIPKSKGGRTTEFLHRICHRQIHALFTETELANQFNNATALQDHPEMQRFIQWVKTKPDAFYERVRKSTRIKN</sequence>
<reference evidence="2 3" key="1">
    <citation type="submission" date="2018-04" db="EMBL/GenBank/DDBJ databases">
        <title>Polynucleobacter sp. UH21B genome.</title>
        <authorList>
            <person name="Hahn M.W."/>
        </authorList>
    </citation>
    <scope>NUCLEOTIDE SEQUENCE [LARGE SCALE GENOMIC DNA]</scope>
    <source>
        <strain evidence="2 3">MWH-UH21B</strain>
    </source>
</reference>
<keyword evidence="3" id="KW-1185">Reference proteome</keyword>
<evidence type="ECO:0000259" key="1">
    <source>
        <dbReference type="Pfam" id="PF01844"/>
    </source>
</evidence>
<keyword evidence="2" id="KW-0378">Hydrolase</keyword>
<dbReference type="CDD" id="cd00085">
    <property type="entry name" value="HNHc"/>
    <property type="match status" value="1"/>
</dbReference>
<proteinExistence type="predicted"/>
<dbReference type="GO" id="GO:0016787">
    <property type="term" value="F:hydrolase activity"/>
    <property type="evidence" value="ECO:0007669"/>
    <property type="project" value="UniProtKB-KW"/>
</dbReference>
<dbReference type="Proteomes" id="UP000503312">
    <property type="component" value="Chromosome"/>
</dbReference>
<evidence type="ECO:0000313" key="2">
    <source>
        <dbReference type="EMBL" id="QKM65207.1"/>
    </source>
</evidence>
<dbReference type="InterPro" id="IPR002711">
    <property type="entry name" value="HNH"/>
</dbReference>
<dbReference type="Gene3D" id="1.10.30.50">
    <property type="match status" value="1"/>
</dbReference>
<accession>A0A6M9Q1S0</accession>
<protein>
    <submittedName>
        <fullName evidence="2">Alpha/beta hydrolase</fullName>
    </submittedName>
</protein>
<name>A0A6M9Q1S0_9BURK</name>
<organism evidence="2 3">
    <name type="scientific">Polynucleobacter tropicus</name>
    <dbReference type="NCBI Taxonomy" id="1743174"/>
    <lineage>
        <taxon>Bacteria</taxon>
        <taxon>Pseudomonadati</taxon>
        <taxon>Pseudomonadota</taxon>
        <taxon>Betaproteobacteria</taxon>
        <taxon>Burkholderiales</taxon>
        <taxon>Burkholderiaceae</taxon>
        <taxon>Polynucleobacter</taxon>
    </lineage>
</organism>
<dbReference type="EMBL" id="CP028942">
    <property type="protein sequence ID" value="QKM65207.1"/>
    <property type="molecule type" value="Genomic_DNA"/>
</dbReference>
<dbReference type="AlphaFoldDB" id="A0A6M9Q1S0"/>
<gene>
    <name evidence="2" type="ORF">DCO17_08145</name>
</gene>